<protein>
    <recommendedName>
        <fullName evidence="1">TIR domain-containing protein</fullName>
    </recommendedName>
</protein>
<dbReference type="Pfam" id="PF13676">
    <property type="entry name" value="TIR_2"/>
    <property type="match status" value="1"/>
</dbReference>
<proteinExistence type="predicted"/>
<organism evidence="2 3">
    <name type="scientific">Amycolatopsis ultiminotia</name>
    <dbReference type="NCBI Taxonomy" id="543629"/>
    <lineage>
        <taxon>Bacteria</taxon>
        <taxon>Bacillati</taxon>
        <taxon>Actinomycetota</taxon>
        <taxon>Actinomycetes</taxon>
        <taxon>Pseudonocardiales</taxon>
        <taxon>Pseudonocardiaceae</taxon>
        <taxon>Amycolatopsis</taxon>
    </lineage>
</organism>
<keyword evidence="3" id="KW-1185">Reference proteome</keyword>
<feature type="domain" description="TIR" evidence="1">
    <location>
        <begin position="2"/>
        <end position="134"/>
    </location>
</feature>
<sequence length="577" mass="62251">MPDWDVFVSYDRADAAAVGRIADALTAAGVRVFLDTESIRQFESISDRVRIALSGSRLLLAYYSRSYGTRVACQEEFTTAFLAGRQPFERLLVVNPEPGTDHLAPRQVLDMLLPGHPATSTALEALVEAVRERVAGTEGTIGLTPSSKRLVGPGKFAGRWAELWQLHAVLGAGGVAVVHGVIGIGKTSLAREYVQLFGRTHRTVHWDAPGTAEPGDLVVLDDVPATAVGLPDGVACLVLTRDQRLAALGTAIELTDLREHELPLTPALRQVAEGSTGLARGLVEQFSGSETTMLDRLHGLRSPLLEPVAERVVAAVGKLGEPAWDALRICWSAAPAPLTAALLADVLSEVDGGTRGERYGAVAEVVTGLVSAGLLAGSPQGEEFVLPKSFQLALRRSDPRPARTERLREAALGVLANRARPGHGVLRARVRSALDDEERRAAHRILNELTSRVPLRELPAGEGLLRSALSSLHTLFDRIRLVGDAVDPDALRPSTPVRPGLATLIRRLQDEILGPFLTYWHTRLDQHHELRPPGIGSRDHELGWELHGRLRADLGKVRLSISEVAEELAVLSGNPLR</sequence>
<dbReference type="EMBL" id="BAAAZN010000003">
    <property type="protein sequence ID" value="GAA3535531.1"/>
    <property type="molecule type" value="Genomic_DNA"/>
</dbReference>
<dbReference type="SUPFAM" id="SSF52200">
    <property type="entry name" value="Toll/Interleukin receptor TIR domain"/>
    <property type="match status" value="1"/>
</dbReference>
<gene>
    <name evidence="2" type="ORF">GCM10022222_18940</name>
</gene>
<dbReference type="InterPro" id="IPR000157">
    <property type="entry name" value="TIR_dom"/>
</dbReference>
<evidence type="ECO:0000259" key="1">
    <source>
        <dbReference type="PROSITE" id="PS50104"/>
    </source>
</evidence>
<comment type="caution">
    <text evidence="2">The sequence shown here is derived from an EMBL/GenBank/DDBJ whole genome shotgun (WGS) entry which is preliminary data.</text>
</comment>
<dbReference type="Proteomes" id="UP001500689">
    <property type="component" value="Unassembled WGS sequence"/>
</dbReference>
<evidence type="ECO:0000313" key="3">
    <source>
        <dbReference type="Proteomes" id="UP001500689"/>
    </source>
</evidence>
<name>A0ABP6VHB8_9PSEU</name>
<dbReference type="InterPro" id="IPR027417">
    <property type="entry name" value="P-loop_NTPase"/>
</dbReference>
<dbReference type="SUPFAM" id="SSF52540">
    <property type="entry name" value="P-loop containing nucleoside triphosphate hydrolases"/>
    <property type="match status" value="1"/>
</dbReference>
<dbReference type="PROSITE" id="PS50104">
    <property type="entry name" value="TIR"/>
    <property type="match status" value="1"/>
</dbReference>
<dbReference type="Gene3D" id="3.40.50.10140">
    <property type="entry name" value="Toll/interleukin-1 receptor homology (TIR) domain"/>
    <property type="match status" value="1"/>
</dbReference>
<evidence type="ECO:0000313" key="2">
    <source>
        <dbReference type="EMBL" id="GAA3535531.1"/>
    </source>
</evidence>
<dbReference type="InterPro" id="IPR035897">
    <property type="entry name" value="Toll_tir_struct_dom_sf"/>
</dbReference>
<reference evidence="3" key="1">
    <citation type="journal article" date="2019" name="Int. J. Syst. Evol. Microbiol.">
        <title>The Global Catalogue of Microorganisms (GCM) 10K type strain sequencing project: providing services to taxonomists for standard genome sequencing and annotation.</title>
        <authorList>
            <consortium name="The Broad Institute Genomics Platform"/>
            <consortium name="The Broad Institute Genome Sequencing Center for Infectious Disease"/>
            <person name="Wu L."/>
            <person name="Ma J."/>
        </authorList>
    </citation>
    <scope>NUCLEOTIDE SEQUENCE [LARGE SCALE GENOMIC DNA]</scope>
    <source>
        <strain evidence="3">JCM 16898</strain>
    </source>
</reference>
<accession>A0ABP6VHB8</accession>
<dbReference type="RefSeq" id="WP_344857609.1">
    <property type="nucleotide sequence ID" value="NZ_BAAAZN010000003.1"/>
</dbReference>